<protein>
    <submittedName>
        <fullName evidence="2">MBL fold metallo-hydrolase</fullName>
    </submittedName>
</protein>
<name>A0ABW1PTM2_9FLAO</name>
<organism evidence="2 3">
    <name type="scientific">Flavobacterium qiangtangense</name>
    <dbReference type="NCBI Taxonomy" id="1442595"/>
    <lineage>
        <taxon>Bacteria</taxon>
        <taxon>Pseudomonadati</taxon>
        <taxon>Bacteroidota</taxon>
        <taxon>Flavobacteriia</taxon>
        <taxon>Flavobacteriales</taxon>
        <taxon>Flavobacteriaceae</taxon>
        <taxon>Flavobacterium</taxon>
    </lineage>
</organism>
<dbReference type="Gene3D" id="3.60.15.10">
    <property type="entry name" value="Ribonuclease Z/Hydroxyacylglutathione hydrolase-like"/>
    <property type="match status" value="1"/>
</dbReference>
<feature type="chain" id="PRO_5047029344" evidence="1">
    <location>
        <begin position="20"/>
        <end position="223"/>
    </location>
</feature>
<reference evidence="3" key="1">
    <citation type="journal article" date="2019" name="Int. J. Syst. Evol. Microbiol.">
        <title>The Global Catalogue of Microorganisms (GCM) 10K type strain sequencing project: providing services to taxonomists for standard genome sequencing and annotation.</title>
        <authorList>
            <consortium name="The Broad Institute Genomics Platform"/>
            <consortium name="The Broad Institute Genome Sequencing Center for Infectious Disease"/>
            <person name="Wu L."/>
            <person name="Ma J."/>
        </authorList>
    </citation>
    <scope>NUCLEOTIDE SEQUENCE [LARGE SCALE GENOMIC DNA]</scope>
    <source>
        <strain evidence="3">CCUG 49679</strain>
    </source>
</reference>
<keyword evidence="1" id="KW-0732">Signal</keyword>
<dbReference type="RefSeq" id="WP_379793388.1">
    <property type="nucleotide sequence ID" value="NZ_JBHSQB010000021.1"/>
</dbReference>
<comment type="caution">
    <text evidence="2">The sequence shown here is derived from an EMBL/GenBank/DDBJ whole genome shotgun (WGS) entry which is preliminary data.</text>
</comment>
<evidence type="ECO:0000256" key="1">
    <source>
        <dbReference type="SAM" id="SignalP"/>
    </source>
</evidence>
<dbReference type="SUPFAM" id="SSF56281">
    <property type="entry name" value="Metallo-hydrolase/oxidoreductase"/>
    <property type="match status" value="1"/>
</dbReference>
<gene>
    <name evidence="2" type="ORF">ACFPVY_17125</name>
</gene>
<keyword evidence="3" id="KW-1185">Reference proteome</keyword>
<accession>A0ABW1PTM2</accession>
<feature type="signal peptide" evidence="1">
    <location>
        <begin position="1"/>
        <end position="19"/>
    </location>
</feature>
<evidence type="ECO:0000313" key="3">
    <source>
        <dbReference type="Proteomes" id="UP001596287"/>
    </source>
</evidence>
<dbReference type="InterPro" id="IPR036866">
    <property type="entry name" value="RibonucZ/Hydroxyglut_hydro"/>
</dbReference>
<evidence type="ECO:0000313" key="2">
    <source>
        <dbReference type="EMBL" id="MFC6098373.1"/>
    </source>
</evidence>
<proteinExistence type="predicted"/>
<dbReference type="Proteomes" id="UP001596287">
    <property type="component" value="Unassembled WGS sequence"/>
</dbReference>
<sequence>MRFLLVNFALILISNFTFGQANEIKIRFIGNCGLSMTDGTTNFYIDFPYKSGAHNYMEYDKSEIENVKENAIFIFTHRHADHYSSKILKKLSGQKFDPWNIEELEKLSETIPDFAIKAFKTDHTVFGISFKHYSYLITWHGKKIFLSGDTTNSETIASQTDLDWAFVPIWLLMDAKEKNVDLKILSKKYAIYHIGQNDKITLDEKDSQLKLLDKQGEIITIPY</sequence>
<dbReference type="EMBL" id="JBHSQB010000021">
    <property type="protein sequence ID" value="MFC6098373.1"/>
    <property type="molecule type" value="Genomic_DNA"/>
</dbReference>